<evidence type="ECO:0000256" key="9">
    <source>
        <dbReference type="HAMAP-Rule" id="MF_00422"/>
    </source>
</evidence>
<comment type="function">
    <text evidence="9">Essential subunit of the Sec protein translocation channel SecYEG. Clamps together the 2 halves of SecY. May contact the channel plug during translocation.</text>
</comment>
<dbReference type="HAMAP" id="MF_00422">
    <property type="entry name" value="SecE"/>
    <property type="match status" value="1"/>
</dbReference>
<evidence type="ECO:0000256" key="8">
    <source>
        <dbReference type="ARBA" id="ARBA00023136"/>
    </source>
</evidence>
<evidence type="ECO:0000256" key="7">
    <source>
        <dbReference type="ARBA" id="ARBA00023010"/>
    </source>
</evidence>
<dbReference type="GO" id="GO:0006605">
    <property type="term" value="P:protein targeting"/>
    <property type="evidence" value="ECO:0007669"/>
    <property type="project" value="UniProtKB-UniRule"/>
</dbReference>
<dbReference type="Proteomes" id="UP000000814">
    <property type="component" value="Chromosome"/>
</dbReference>
<dbReference type="GO" id="GO:0005886">
    <property type="term" value="C:plasma membrane"/>
    <property type="evidence" value="ECO:0007669"/>
    <property type="project" value="UniProtKB-SubCell"/>
</dbReference>
<keyword evidence="6 9" id="KW-1133">Transmembrane helix</keyword>
<evidence type="ECO:0000313" key="10">
    <source>
        <dbReference type="EMBL" id="AAK81087.1"/>
    </source>
</evidence>
<dbReference type="Pfam" id="PF00584">
    <property type="entry name" value="SecE"/>
    <property type="match status" value="1"/>
</dbReference>
<dbReference type="InterPro" id="IPR001901">
    <property type="entry name" value="Translocase_SecE/Sec61-g"/>
</dbReference>
<dbReference type="AlphaFoldDB" id="Q97EG3"/>
<proteinExistence type="inferred from homology"/>
<sequence length="76" mass="8642">MKMAANVKNRNVEKSPLKGFVGFFKDLGAETHRITWPSKLDLKKTTIAVLTFCAAYIIVVAIMDYGFNNLFRVIFK</sequence>
<dbReference type="GO" id="GO:0043952">
    <property type="term" value="P:protein transport by the Sec complex"/>
    <property type="evidence" value="ECO:0007669"/>
    <property type="project" value="UniProtKB-UniRule"/>
</dbReference>
<evidence type="ECO:0000256" key="5">
    <source>
        <dbReference type="ARBA" id="ARBA00022927"/>
    </source>
</evidence>
<gene>
    <name evidence="9 10" type="primary">secE</name>
    <name evidence="10" type="ordered locus">CA_C3150</name>
</gene>
<evidence type="ECO:0000313" key="11">
    <source>
        <dbReference type="Proteomes" id="UP000000814"/>
    </source>
</evidence>
<dbReference type="PANTHER" id="PTHR33910:SF1">
    <property type="entry name" value="PROTEIN TRANSLOCASE SUBUNIT SECE"/>
    <property type="match status" value="1"/>
</dbReference>
<dbReference type="STRING" id="272562.CA_C3150"/>
<dbReference type="Gene3D" id="1.20.5.1030">
    <property type="entry name" value="Preprotein translocase secy subunit"/>
    <property type="match status" value="1"/>
</dbReference>
<dbReference type="InterPro" id="IPR038379">
    <property type="entry name" value="SecE_sf"/>
</dbReference>
<dbReference type="EMBL" id="AE001437">
    <property type="protein sequence ID" value="AAK81087.1"/>
    <property type="molecule type" value="Genomic_DNA"/>
</dbReference>
<dbReference type="GO" id="GO:0009306">
    <property type="term" value="P:protein secretion"/>
    <property type="evidence" value="ECO:0007669"/>
    <property type="project" value="UniProtKB-UniRule"/>
</dbReference>
<dbReference type="PATRIC" id="fig|272562.8.peg.3330"/>
<feature type="transmembrane region" description="Helical" evidence="9">
    <location>
        <begin position="47"/>
        <end position="67"/>
    </location>
</feature>
<keyword evidence="7 9" id="KW-0811">Translocation</keyword>
<comment type="similarity">
    <text evidence="9">Belongs to the SecE/SEC61-gamma family.</text>
</comment>
<keyword evidence="2 9" id="KW-0813">Transport</keyword>
<dbReference type="GO" id="GO:0065002">
    <property type="term" value="P:intracellular protein transmembrane transport"/>
    <property type="evidence" value="ECO:0007669"/>
    <property type="project" value="UniProtKB-UniRule"/>
</dbReference>
<evidence type="ECO:0000256" key="3">
    <source>
        <dbReference type="ARBA" id="ARBA00022475"/>
    </source>
</evidence>
<dbReference type="HOGENOM" id="CLU_113663_5_1_9"/>
<evidence type="ECO:0000256" key="1">
    <source>
        <dbReference type="ARBA" id="ARBA00004370"/>
    </source>
</evidence>
<keyword evidence="3 9" id="KW-1003">Cell membrane</keyword>
<reference evidence="10 11" key="1">
    <citation type="journal article" date="2001" name="J. Bacteriol.">
        <title>Genome sequence and comparative analysis of the solvent-producing bacterium Clostridium acetobutylicum.</title>
        <authorList>
            <person name="Nolling J."/>
            <person name="Breton G."/>
            <person name="Omelchenko M.V."/>
            <person name="Makarova K.S."/>
            <person name="Zeng Q."/>
            <person name="Gibson R."/>
            <person name="Lee H.M."/>
            <person name="Dubois J."/>
            <person name="Qiu D."/>
            <person name="Hitti J."/>
            <person name="Wolf Y.I."/>
            <person name="Tatusov R.L."/>
            <person name="Sabathe F."/>
            <person name="Doucette-Stamm L."/>
            <person name="Soucaille P."/>
            <person name="Daly M.J."/>
            <person name="Bennett G.N."/>
            <person name="Koonin E.V."/>
            <person name="Smith D.R."/>
        </authorList>
    </citation>
    <scope>NUCLEOTIDE SEQUENCE [LARGE SCALE GENOMIC DNA]</scope>
    <source>
        <strain evidence="11">ATCC 824 / DSM 792 / JCM 1419 / LMG 5710 / VKM B-1787</strain>
    </source>
</reference>
<accession>Q97EG3</accession>
<organism evidence="10 11">
    <name type="scientific">Clostridium acetobutylicum (strain ATCC 824 / DSM 792 / JCM 1419 / IAM 19013 / LMG 5710 / NBRC 13948 / NRRL B-527 / VKM B-1787 / 2291 / W)</name>
    <dbReference type="NCBI Taxonomy" id="272562"/>
    <lineage>
        <taxon>Bacteria</taxon>
        <taxon>Bacillati</taxon>
        <taxon>Bacillota</taxon>
        <taxon>Clostridia</taxon>
        <taxon>Eubacteriales</taxon>
        <taxon>Clostridiaceae</taxon>
        <taxon>Clostridium</taxon>
    </lineage>
</organism>
<dbReference type="PANTHER" id="PTHR33910">
    <property type="entry name" value="PROTEIN TRANSLOCASE SUBUNIT SECE"/>
    <property type="match status" value="1"/>
</dbReference>
<dbReference type="GO" id="GO:0008320">
    <property type="term" value="F:protein transmembrane transporter activity"/>
    <property type="evidence" value="ECO:0007669"/>
    <property type="project" value="UniProtKB-UniRule"/>
</dbReference>
<comment type="subunit">
    <text evidence="9">Component of the Sec protein translocase complex. Heterotrimer consisting of SecY, SecE and SecG subunits. The heterotrimers can form oligomers, although 1 heterotrimer is thought to be able to translocate proteins. Interacts with the ribosome. Interacts with SecDF, and other proteins may be involved. Interacts with SecA.</text>
</comment>
<evidence type="ECO:0000256" key="6">
    <source>
        <dbReference type="ARBA" id="ARBA00022989"/>
    </source>
</evidence>
<dbReference type="InterPro" id="IPR005807">
    <property type="entry name" value="SecE_bac"/>
</dbReference>
<dbReference type="eggNOG" id="COG0690">
    <property type="taxonomic scope" value="Bacteria"/>
</dbReference>
<name>Q97EG3_CLOAB</name>
<protein>
    <recommendedName>
        <fullName evidence="9">Protein translocase subunit SecE</fullName>
    </recommendedName>
</protein>
<keyword evidence="4 9" id="KW-0812">Transmembrane</keyword>
<keyword evidence="5 9" id="KW-0653">Protein transport</keyword>
<keyword evidence="8 9" id="KW-0472">Membrane</keyword>
<evidence type="ECO:0000256" key="2">
    <source>
        <dbReference type="ARBA" id="ARBA00022448"/>
    </source>
</evidence>
<comment type="subcellular location">
    <subcellularLocation>
        <location evidence="9">Cell membrane</location>
        <topology evidence="9">Single-pass membrane protein</topology>
    </subcellularLocation>
    <subcellularLocation>
        <location evidence="1">Membrane</location>
    </subcellularLocation>
</comment>
<dbReference type="OrthoDB" id="9799073at2"/>
<keyword evidence="11" id="KW-1185">Reference proteome</keyword>
<dbReference type="KEGG" id="cac:CA_C3150"/>
<evidence type="ECO:0000256" key="4">
    <source>
        <dbReference type="ARBA" id="ARBA00022692"/>
    </source>
</evidence>
<dbReference type="NCBIfam" id="TIGR00964">
    <property type="entry name" value="secE_bact"/>
    <property type="match status" value="1"/>
</dbReference>
<dbReference type="PIR" id="D97287">
    <property type="entry name" value="D97287"/>
</dbReference>